<protein>
    <submittedName>
        <fullName evidence="7">Peptidoglycan-binding protein</fullName>
    </submittedName>
</protein>
<dbReference type="InterPro" id="IPR006665">
    <property type="entry name" value="OmpA-like"/>
</dbReference>
<evidence type="ECO:0000313" key="7">
    <source>
        <dbReference type="EMBL" id="GGI26971.1"/>
    </source>
</evidence>
<evidence type="ECO:0000256" key="2">
    <source>
        <dbReference type="ARBA" id="ARBA00023136"/>
    </source>
</evidence>
<evidence type="ECO:0000259" key="6">
    <source>
        <dbReference type="PROSITE" id="PS51123"/>
    </source>
</evidence>
<feature type="region of interest" description="Disordered" evidence="5">
    <location>
        <begin position="183"/>
        <end position="207"/>
    </location>
</feature>
<dbReference type="InterPro" id="IPR050330">
    <property type="entry name" value="Bact_OuterMem_StrucFunc"/>
</dbReference>
<evidence type="ECO:0000256" key="4">
    <source>
        <dbReference type="PROSITE-ProRule" id="PRU00473"/>
    </source>
</evidence>
<dbReference type="InterPro" id="IPR006664">
    <property type="entry name" value="OMP_bac"/>
</dbReference>
<evidence type="ECO:0000256" key="5">
    <source>
        <dbReference type="SAM" id="MobiDB-lite"/>
    </source>
</evidence>
<dbReference type="Gene3D" id="3.30.1330.60">
    <property type="entry name" value="OmpA-like domain"/>
    <property type="match status" value="1"/>
</dbReference>
<keyword evidence="3" id="KW-0998">Cell outer membrane</keyword>
<feature type="domain" description="OmpA-like" evidence="6">
    <location>
        <begin position="92"/>
        <end position="207"/>
    </location>
</feature>
<dbReference type="PRINTS" id="PR01021">
    <property type="entry name" value="OMPADOMAIN"/>
</dbReference>
<dbReference type="PANTHER" id="PTHR30329">
    <property type="entry name" value="STATOR ELEMENT OF FLAGELLAR MOTOR COMPLEX"/>
    <property type="match status" value="1"/>
</dbReference>
<name>A0ABQ2BKW4_9SPHI</name>
<dbReference type="EMBL" id="BMDJ01000007">
    <property type="protein sequence ID" value="GGI26971.1"/>
    <property type="molecule type" value="Genomic_DNA"/>
</dbReference>
<dbReference type="PROSITE" id="PS51123">
    <property type="entry name" value="OMPA_2"/>
    <property type="match status" value="1"/>
</dbReference>
<dbReference type="PRINTS" id="PR01023">
    <property type="entry name" value="NAFLGMOTY"/>
</dbReference>
<evidence type="ECO:0000256" key="3">
    <source>
        <dbReference type="ARBA" id="ARBA00023237"/>
    </source>
</evidence>
<feature type="region of interest" description="Disordered" evidence="5">
    <location>
        <begin position="70"/>
        <end position="95"/>
    </location>
</feature>
<keyword evidence="8" id="KW-1185">Reference proteome</keyword>
<proteinExistence type="predicted"/>
<dbReference type="CDD" id="cd07185">
    <property type="entry name" value="OmpA_C-like"/>
    <property type="match status" value="1"/>
</dbReference>
<reference evidence="8" key="1">
    <citation type="journal article" date="2019" name="Int. J. Syst. Evol. Microbiol.">
        <title>The Global Catalogue of Microorganisms (GCM) 10K type strain sequencing project: providing services to taxonomists for standard genome sequencing and annotation.</title>
        <authorList>
            <consortium name="The Broad Institute Genomics Platform"/>
            <consortium name="The Broad Institute Genome Sequencing Center for Infectious Disease"/>
            <person name="Wu L."/>
            <person name="Ma J."/>
        </authorList>
    </citation>
    <scope>NUCLEOTIDE SEQUENCE [LARGE SCALE GENOMIC DNA]</scope>
    <source>
        <strain evidence="8">CCM 8939</strain>
    </source>
</reference>
<comment type="subcellular location">
    <subcellularLocation>
        <location evidence="1">Cell outer membrane</location>
    </subcellularLocation>
</comment>
<accession>A0ABQ2BKW4</accession>
<feature type="compositionally biased region" description="Basic and acidic residues" evidence="5">
    <location>
        <begin position="192"/>
        <end position="207"/>
    </location>
</feature>
<dbReference type="Proteomes" id="UP000645390">
    <property type="component" value="Unassembled WGS sequence"/>
</dbReference>
<dbReference type="InterPro" id="IPR036737">
    <property type="entry name" value="OmpA-like_sf"/>
</dbReference>
<feature type="compositionally biased region" description="Basic and acidic residues" evidence="5">
    <location>
        <begin position="74"/>
        <end position="95"/>
    </location>
</feature>
<sequence length="207" mass="23053">MQVLLKNVVIAVIINNLFELNKLLNLNQYKMNLTKNLLFTVLIGLSSLTMYSCKAKKLVVKPTSAPIEKTATPVEEKKPEPAPQKEPERSAPIEKPDFNLDNIQFEFNSFVLKTSSFPILDKAVMEMKKSPDTKFVLNGHSSAEGTPEHNMSLSVDRANAVKSYFVNAGLSASNFTIVGHGEKEPISSNNTEEGRMVNRRTDIKVQN</sequence>
<evidence type="ECO:0000313" key="8">
    <source>
        <dbReference type="Proteomes" id="UP000645390"/>
    </source>
</evidence>
<organism evidence="7 8">
    <name type="scientific">Pedobacter mendelii</name>
    <dbReference type="NCBI Taxonomy" id="1908240"/>
    <lineage>
        <taxon>Bacteria</taxon>
        <taxon>Pseudomonadati</taxon>
        <taxon>Bacteroidota</taxon>
        <taxon>Sphingobacteriia</taxon>
        <taxon>Sphingobacteriales</taxon>
        <taxon>Sphingobacteriaceae</taxon>
        <taxon>Pedobacter</taxon>
    </lineage>
</organism>
<gene>
    <name evidence="7" type="ORF">GCM10008119_25320</name>
</gene>
<dbReference type="Pfam" id="PF00691">
    <property type="entry name" value="OmpA"/>
    <property type="match status" value="1"/>
</dbReference>
<comment type="caution">
    <text evidence="7">The sequence shown here is derived from an EMBL/GenBank/DDBJ whole genome shotgun (WGS) entry which is preliminary data.</text>
</comment>
<keyword evidence="2 4" id="KW-0472">Membrane</keyword>
<dbReference type="PANTHER" id="PTHR30329:SF21">
    <property type="entry name" value="LIPOPROTEIN YIAD-RELATED"/>
    <property type="match status" value="1"/>
</dbReference>
<dbReference type="SUPFAM" id="SSF103088">
    <property type="entry name" value="OmpA-like"/>
    <property type="match status" value="1"/>
</dbReference>
<evidence type="ECO:0000256" key="1">
    <source>
        <dbReference type="ARBA" id="ARBA00004442"/>
    </source>
</evidence>